<protein>
    <submittedName>
        <fullName evidence="1">Uncharacterized protein</fullName>
    </submittedName>
</protein>
<dbReference type="AlphaFoldDB" id="A0A212LP52"/>
<name>A0A212LP52_9FIRM</name>
<accession>A0A212LP52</accession>
<organism evidence="1">
    <name type="scientific">uncultured Sporomusa sp</name>
    <dbReference type="NCBI Taxonomy" id="307249"/>
    <lineage>
        <taxon>Bacteria</taxon>
        <taxon>Bacillati</taxon>
        <taxon>Bacillota</taxon>
        <taxon>Negativicutes</taxon>
        <taxon>Selenomonadales</taxon>
        <taxon>Sporomusaceae</taxon>
        <taxon>Sporomusa</taxon>
        <taxon>environmental samples</taxon>
    </lineage>
</organism>
<sequence>MKIEAANRSTTAKIYTGYRNAFLQTIKGTLTKDLLVRDEDVQVLHDQDCIKKRTCHKMFFKTAFVTRSNNLLPYCISKILTPAAVLLSAVS</sequence>
<gene>
    <name evidence="1" type="ORF">KL86SPO_20490</name>
</gene>
<reference evidence="1" key="1">
    <citation type="submission" date="2016-08" db="EMBL/GenBank/DDBJ databases">
        <authorList>
            <person name="Seilhamer J.J."/>
        </authorList>
    </citation>
    <scope>NUCLEOTIDE SEQUENCE</scope>
    <source>
        <strain evidence="1">86</strain>
    </source>
</reference>
<proteinExistence type="predicted"/>
<evidence type="ECO:0000313" key="1">
    <source>
        <dbReference type="EMBL" id="SCM79280.1"/>
    </source>
</evidence>
<dbReference type="EMBL" id="FMJE01000002">
    <property type="protein sequence ID" value="SCM79280.1"/>
    <property type="molecule type" value="Genomic_DNA"/>
</dbReference>